<evidence type="ECO:0000313" key="4">
    <source>
        <dbReference type="EMBL" id="KAF3452017.1"/>
    </source>
</evidence>
<dbReference type="InterPro" id="IPR055305">
    <property type="entry name" value="GG3-like"/>
</dbReference>
<evidence type="ECO:0000256" key="1">
    <source>
        <dbReference type="SAM" id="Coils"/>
    </source>
</evidence>
<dbReference type="EMBL" id="VOIH02000003">
    <property type="protein sequence ID" value="KAF3452017.1"/>
    <property type="molecule type" value="Genomic_DNA"/>
</dbReference>
<accession>A0A8K0MMZ2</accession>
<dbReference type="InterPro" id="IPR015898">
    <property type="entry name" value="G-protein_gamma-like_dom"/>
</dbReference>
<comment type="caution">
    <text evidence="4">The sequence shown here is derived from an EMBL/GenBank/DDBJ whole genome shotgun (WGS) entry which is preliminary data.</text>
</comment>
<proteinExistence type="predicted"/>
<dbReference type="SMART" id="SM01224">
    <property type="entry name" value="G_gamma"/>
    <property type="match status" value="1"/>
</dbReference>
<dbReference type="Proteomes" id="UP000796880">
    <property type="component" value="Unassembled WGS sequence"/>
</dbReference>
<evidence type="ECO:0000256" key="2">
    <source>
        <dbReference type="SAM" id="MobiDB-lite"/>
    </source>
</evidence>
<reference evidence="4" key="1">
    <citation type="submission" date="2020-03" db="EMBL/GenBank/DDBJ databases">
        <title>A high-quality chromosome-level genome assembly of a woody plant with both climbing and erect habits, Rhamnella rubrinervis.</title>
        <authorList>
            <person name="Lu Z."/>
            <person name="Yang Y."/>
            <person name="Zhu X."/>
            <person name="Sun Y."/>
        </authorList>
    </citation>
    <scope>NUCLEOTIDE SEQUENCE</scope>
    <source>
        <strain evidence="4">BYM</strain>
        <tissue evidence="4">Leaf</tissue>
    </source>
</reference>
<dbReference type="OrthoDB" id="1936517at2759"/>
<gene>
    <name evidence="4" type="ORF">FNV43_RR08113</name>
</gene>
<name>A0A8K0MMZ2_9ROSA</name>
<feature type="compositionally biased region" description="Low complexity" evidence="2">
    <location>
        <begin position="7"/>
        <end position="21"/>
    </location>
</feature>
<evidence type="ECO:0000259" key="3">
    <source>
        <dbReference type="SMART" id="SM01224"/>
    </source>
</evidence>
<dbReference type="PANTHER" id="PTHR32378:SF14">
    <property type="match status" value="1"/>
</dbReference>
<feature type="coiled-coil region" evidence="1">
    <location>
        <begin position="43"/>
        <end position="70"/>
    </location>
</feature>
<evidence type="ECO:0000313" key="5">
    <source>
        <dbReference type="Proteomes" id="UP000796880"/>
    </source>
</evidence>
<keyword evidence="1" id="KW-0175">Coiled coil</keyword>
<feature type="domain" description="G protein gamma" evidence="3">
    <location>
        <begin position="46"/>
        <end position="102"/>
    </location>
</feature>
<feature type="region of interest" description="Disordered" evidence="2">
    <location>
        <begin position="1"/>
        <end position="41"/>
    </location>
</feature>
<sequence length="131" mass="13825">MEGRCNSSSSLSSTSSFGSGSALRATSPKSPPPPPPGFDLYGKRRQVVKLQVLEREIGLLQEELKSLDGLQPASRSCKELDAFIGAKQDPFIAKYDFGMIVINPITSGRGSGENAASTSCGFAAFMAATFT</sequence>
<keyword evidence="5" id="KW-1185">Reference proteome</keyword>
<dbReference type="PANTHER" id="PTHR32378">
    <property type="entry name" value="GUANINE NUCLEOTIDE-BINDING PROTEIN SUBUNIT GAMMA 3"/>
    <property type="match status" value="1"/>
</dbReference>
<organism evidence="4 5">
    <name type="scientific">Rhamnella rubrinervis</name>
    <dbReference type="NCBI Taxonomy" id="2594499"/>
    <lineage>
        <taxon>Eukaryota</taxon>
        <taxon>Viridiplantae</taxon>
        <taxon>Streptophyta</taxon>
        <taxon>Embryophyta</taxon>
        <taxon>Tracheophyta</taxon>
        <taxon>Spermatophyta</taxon>
        <taxon>Magnoliopsida</taxon>
        <taxon>eudicotyledons</taxon>
        <taxon>Gunneridae</taxon>
        <taxon>Pentapetalae</taxon>
        <taxon>rosids</taxon>
        <taxon>fabids</taxon>
        <taxon>Rosales</taxon>
        <taxon>Rhamnaceae</taxon>
        <taxon>rhamnoid group</taxon>
        <taxon>Rhamneae</taxon>
        <taxon>Rhamnella</taxon>
    </lineage>
</organism>
<dbReference type="AlphaFoldDB" id="A0A8K0MMZ2"/>
<protein>
    <recommendedName>
        <fullName evidence="3">G protein gamma domain-containing protein</fullName>
    </recommendedName>
</protein>